<organism evidence="2 3">
    <name type="scientific">Croceibacterium xixiisoli</name>
    <dbReference type="NCBI Taxonomy" id="1476466"/>
    <lineage>
        <taxon>Bacteria</taxon>
        <taxon>Pseudomonadati</taxon>
        <taxon>Pseudomonadota</taxon>
        <taxon>Alphaproteobacteria</taxon>
        <taxon>Sphingomonadales</taxon>
        <taxon>Erythrobacteraceae</taxon>
        <taxon>Croceibacterium</taxon>
    </lineage>
</organism>
<dbReference type="GO" id="GO:0016301">
    <property type="term" value="F:kinase activity"/>
    <property type="evidence" value="ECO:0007669"/>
    <property type="project" value="UniProtKB-KW"/>
</dbReference>
<protein>
    <submittedName>
        <fullName evidence="2">Diacylglycerol kinase</fullName>
    </submittedName>
</protein>
<name>A0A6I4TQ52_9SPHN</name>
<proteinExistence type="predicted"/>
<evidence type="ECO:0000259" key="1">
    <source>
        <dbReference type="Pfam" id="PF00781"/>
    </source>
</evidence>
<dbReference type="Gene3D" id="3.40.50.10330">
    <property type="entry name" value="Probable inorganic polyphosphate/atp-NAD kinase, domain 1"/>
    <property type="match status" value="1"/>
</dbReference>
<dbReference type="EMBL" id="WTYJ01000001">
    <property type="protein sequence ID" value="MXO97459.1"/>
    <property type="molecule type" value="Genomic_DNA"/>
</dbReference>
<keyword evidence="2" id="KW-0808">Transferase</keyword>
<dbReference type="RefSeq" id="WP_161389200.1">
    <property type="nucleotide sequence ID" value="NZ_JBHSCP010000001.1"/>
</dbReference>
<dbReference type="Pfam" id="PF00781">
    <property type="entry name" value="DAGK_cat"/>
    <property type="match status" value="1"/>
</dbReference>
<sequence>MATMIAAGPTPVPDPGRRIWLINNAASGSNDAATLAALEQSFQDAGFQIAHRTVFPAQELPDPALLDAAQIDLVAIFAGDGTINRLVTSLYGWNGAVLILPGGTMNLLYHRLHGQRTPDETIRAVASGAVSRRRPSVIRCPSGDALAGLMAGPGTSWNQVREAMRDVALVAMANSAALAIGETFSGAPILCQQPQLGRREGYPLIMLTPEDGGMLVEGFYSDTAGAFLEQTWALLRRNFREGPREDLGRLNHIQLAVTDGQAFGLLLDGEPAEAAGAMEFVLVSCEVDLLATQGNDT</sequence>
<dbReference type="OrthoDB" id="7199213at2"/>
<dbReference type="SUPFAM" id="SSF111331">
    <property type="entry name" value="NAD kinase/diacylglycerol kinase-like"/>
    <property type="match status" value="1"/>
</dbReference>
<feature type="domain" description="DAGKc" evidence="1">
    <location>
        <begin position="19"/>
        <end position="130"/>
    </location>
</feature>
<dbReference type="AlphaFoldDB" id="A0A6I4TQ52"/>
<dbReference type="InterPro" id="IPR016064">
    <property type="entry name" value="NAD/diacylglycerol_kinase_sf"/>
</dbReference>
<dbReference type="InterPro" id="IPR001206">
    <property type="entry name" value="Diacylglycerol_kinase_cat_dom"/>
</dbReference>
<dbReference type="Proteomes" id="UP000469430">
    <property type="component" value="Unassembled WGS sequence"/>
</dbReference>
<accession>A0A6I4TQ52</accession>
<evidence type="ECO:0000313" key="2">
    <source>
        <dbReference type="EMBL" id="MXO97459.1"/>
    </source>
</evidence>
<gene>
    <name evidence="2" type="ORF">GRI97_00465</name>
</gene>
<reference evidence="2 3" key="1">
    <citation type="submission" date="2019-12" db="EMBL/GenBank/DDBJ databases">
        <title>Genomic-based taxomic classification of the family Erythrobacteraceae.</title>
        <authorList>
            <person name="Xu L."/>
        </authorList>
    </citation>
    <scope>NUCLEOTIDE SEQUENCE [LARGE SCALE GENOMIC DNA]</scope>
    <source>
        <strain evidence="2 3">S36</strain>
    </source>
</reference>
<evidence type="ECO:0000313" key="3">
    <source>
        <dbReference type="Proteomes" id="UP000469430"/>
    </source>
</evidence>
<comment type="caution">
    <text evidence="2">The sequence shown here is derived from an EMBL/GenBank/DDBJ whole genome shotgun (WGS) entry which is preliminary data.</text>
</comment>
<keyword evidence="2" id="KW-0418">Kinase</keyword>
<dbReference type="InterPro" id="IPR017438">
    <property type="entry name" value="ATP-NAD_kinase_N"/>
</dbReference>
<keyword evidence="3" id="KW-1185">Reference proteome</keyword>